<evidence type="ECO:0000259" key="1">
    <source>
        <dbReference type="Pfam" id="PF10469"/>
    </source>
</evidence>
<dbReference type="RefSeq" id="WP_068452159.1">
    <property type="nucleotide sequence ID" value="NZ_CANKUV010000031.1"/>
</dbReference>
<name>A0A176T0Z3_9FLAO</name>
<sequence>MNLESHYKKLYNESINKISSDNYEIDDLIDSNKDNRFGITLLIRPSIEIKEKIQKFIKEIKKIEPNQYFYPNSDIHITVMSIISCYDGFDIKKIDLAKYIELTEKCLFEKKDMNITFRGITASTSGIMVQGFMDNNELNEIRDRLRKEFKNSNLEQSLDKRYSIQTAHSTIVRFRKELSQKGKLLEFLDENINYEFGTFKVNEFELVYNDWYQREKYVKEIYKFVT</sequence>
<dbReference type="Gene3D" id="3.90.1140.10">
    <property type="entry name" value="Cyclic phosphodiesterase"/>
    <property type="match status" value="1"/>
</dbReference>
<dbReference type="InterPro" id="IPR009097">
    <property type="entry name" value="Cyclic_Pdiesterase"/>
</dbReference>
<proteinExistence type="predicted"/>
<protein>
    <submittedName>
        <fullName evidence="2">Mutarotase</fullName>
    </submittedName>
</protein>
<dbReference type="AlphaFoldDB" id="A0A176T0Z3"/>
<dbReference type="Pfam" id="PF10469">
    <property type="entry name" value="AKAP7_NLS"/>
    <property type="match status" value="1"/>
</dbReference>
<gene>
    <name evidence="2" type="ORF">LPB303_15320</name>
</gene>
<reference evidence="2 3" key="1">
    <citation type="submission" date="2016-02" db="EMBL/GenBank/DDBJ databases">
        <title>Draft genome sequence of Polaribacter atrinae KACC17473.</title>
        <authorList>
            <person name="Shin S.-K."/>
            <person name="Yi H."/>
        </authorList>
    </citation>
    <scope>NUCLEOTIDE SEQUENCE [LARGE SCALE GENOMIC DNA]</scope>
    <source>
        <strain evidence="2 3">KACC 17473</strain>
    </source>
</reference>
<dbReference type="InterPro" id="IPR019510">
    <property type="entry name" value="AKAP7-like_phosphoesterase"/>
</dbReference>
<dbReference type="OrthoDB" id="2326088at2"/>
<comment type="caution">
    <text evidence="2">The sequence shown here is derived from an EMBL/GenBank/DDBJ whole genome shotgun (WGS) entry which is preliminary data.</text>
</comment>
<dbReference type="Proteomes" id="UP000076923">
    <property type="component" value="Unassembled WGS sequence"/>
</dbReference>
<dbReference type="EMBL" id="LVWE01000067">
    <property type="protein sequence ID" value="OAD41554.1"/>
    <property type="molecule type" value="Genomic_DNA"/>
</dbReference>
<feature type="domain" description="A-kinase anchor protein 7-like phosphoesterase" evidence="1">
    <location>
        <begin position="48"/>
        <end position="207"/>
    </location>
</feature>
<evidence type="ECO:0000313" key="3">
    <source>
        <dbReference type="Proteomes" id="UP000076923"/>
    </source>
</evidence>
<dbReference type="SUPFAM" id="SSF55144">
    <property type="entry name" value="LigT-like"/>
    <property type="match status" value="1"/>
</dbReference>
<evidence type="ECO:0000313" key="2">
    <source>
        <dbReference type="EMBL" id="OAD41554.1"/>
    </source>
</evidence>
<accession>A0A176T0Z3</accession>
<keyword evidence="3" id="KW-1185">Reference proteome</keyword>
<dbReference type="STRING" id="1333662.LPB303_15320"/>
<organism evidence="2 3">
    <name type="scientific">Polaribacter atrinae</name>
    <dbReference type="NCBI Taxonomy" id="1333662"/>
    <lineage>
        <taxon>Bacteria</taxon>
        <taxon>Pseudomonadati</taxon>
        <taxon>Bacteroidota</taxon>
        <taxon>Flavobacteriia</taxon>
        <taxon>Flavobacteriales</taxon>
        <taxon>Flavobacteriaceae</taxon>
    </lineage>
</organism>